<feature type="transmembrane region" description="Helical" evidence="1">
    <location>
        <begin position="128"/>
        <end position="146"/>
    </location>
</feature>
<protein>
    <submittedName>
        <fullName evidence="2">DUF1493 family protein</fullName>
    </submittedName>
</protein>
<dbReference type="InterPro" id="IPR010862">
    <property type="entry name" value="DUF1493"/>
</dbReference>
<dbReference type="EMBL" id="SJZI01000008">
    <property type="protein sequence ID" value="TCJ17492.1"/>
    <property type="molecule type" value="Genomic_DNA"/>
</dbReference>
<dbReference type="RefSeq" id="WP_131447351.1">
    <property type="nucleotide sequence ID" value="NZ_SJZI01000008.1"/>
</dbReference>
<keyword evidence="1" id="KW-1133">Transmembrane helix</keyword>
<keyword evidence="1" id="KW-0472">Membrane</keyword>
<dbReference type="AlphaFoldDB" id="A0A4V6NB24"/>
<evidence type="ECO:0000313" key="3">
    <source>
        <dbReference type="Proteomes" id="UP000295334"/>
    </source>
</evidence>
<reference evidence="2 3" key="1">
    <citation type="submission" date="2019-03" db="EMBL/GenBank/DDBJ databases">
        <authorList>
            <person name="Kim M.K.M."/>
        </authorList>
    </citation>
    <scope>NUCLEOTIDE SEQUENCE [LARGE SCALE GENOMIC DNA]</scope>
    <source>
        <strain evidence="2 3">17J68-12</strain>
    </source>
</reference>
<evidence type="ECO:0000256" key="1">
    <source>
        <dbReference type="SAM" id="Phobius"/>
    </source>
</evidence>
<comment type="caution">
    <text evidence="2">The sequence shown here is derived from an EMBL/GenBank/DDBJ whole genome shotgun (WGS) entry which is preliminary data.</text>
</comment>
<evidence type="ECO:0000313" key="2">
    <source>
        <dbReference type="EMBL" id="TCJ17492.1"/>
    </source>
</evidence>
<keyword evidence="3" id="KW-1185">Reference proteome</keyword>
<dbReference type="Proteomes" id="UP000295334">
    <property type="component" value="Unassembled WGS sequence"/>
</dbReference>
<accession>A0A4V6NB24</accession>
<proteinExistence type="predicted"/>
<gene>
    <name evidence="2" type="ORF">EPD60_04690</name>
</gene>
<keyword evidence="1" id="KW-0812">Transmembrane</keyword>
<sequence length="149" mass="17368">MQDSENNTGEIQHGIPLADVLSFVRWKTGRPDAEAEQDLFEDLGCTGKKFTDLVEHFSMRFGADVSNYKWYFHTNEEDHSIGGMFYKPPYERVQRIPVTPLMLWEMANAGYWNIEYPEHEIPSSRVDYLINILLFIAGCLLLAYLARKW</sequence>
<dbReference type="Pfam" id="PF07377">
    <property type="entry name" value="DUF1493"/>
    <property type="match status" value="1"/>
</dbReference>
<name>A0A4V6NB24_9BACT</name>
<organism evidence="2 3">
    <name type="scientific">Flaviaesturariibacter flavus</name>
    <dbReference type="NCBI Taxonomy" id="2502780"/>
    <lineage>
        <taxon>Bacteria</taxon>
        <taxon>Pseudomonadati</taxon>
        <taxon>Bacteroidota</taxon>
        <taxon>Chitinophagia</taxon>
        <taxon>Chitinophagales</taxon>
        <taxon>Chitinophagaceae</taxon>
        <taxon>Flaviaestuariibacter</taxon>
    </lineage>
</organism>
<dbReference type="OrthoDB" id="6402309at2"/>